<keyword evidence="2 7" id="KW-0812">Transmembrane</keyword>
<dbReference type="PANTHER" id="PTHR33048:SF47">
    <property type="entry name" value="INTEGRAL MEMBRANE PROTEIN-RELATED"/>
    <property type="match status" value="1"/>
</dbReference>
<dbReference type="PANTHER" id="PTHR33048">
    <property type="entry name" value="PTH11-LIKE INTEGRAL MEMBRANE PROTEIN (AFU_ORTHOLOGUE AFUA_5G11245)"/>
    <property type="match status" value="1"/>
</dbReference>
<dbReference type="EMBL" id="JAQQWM010000003">
    <property type="protein sequence ID" value="KAK8072456.1"/>
    <property type="molecule type" value="Genomic_DNA"/>
</dbReference>
<evidence type="ECO:0000256" key="3">
    <source>
        <dbReference type="ARBA" id="ARBA00022989"/>
    </source>
</evidence>
<feature type="transmembrane region" description="Helical" evidence="7">
    <location>
        <begin position="119"/>
        <end position="139"/>
    </location>
</feature>
<name>A0ABR1VQ73_9PEZI</name>
<protein>
    <recommendedName>
        <fullName evidence="8">Rhodopsin domain-containing protein</fullName>
    </recommendedName>
</protein>
<accession>A0ABR1VQ73</accession>
<dbReference type="InterPro" id="IPR049326">
    <property type="entry name" value="Rhodopsin_dom_fungi"/>
</dbReference>
<feature type="transmembrane region" description="Helical" evidence="7">
    <location>
        <begin position="146"/>
        <end position="166"/>
    </location>
</feature>
<feature type="transmembrane region" description="Helical" evidence="7">
    <location>
        <begin position="72"/>
        <end position="99"/>
    </location>
</feature>
<evidence type="ECO:0000256" key="1">
    <source>
        <dbReference type="ARBA" id="ARBA00004141"/>
    </source>
</evidence>
<feature type="compositionally biased region" description="Basic residues" evidence="6">
    <location>
        <begin position="1"/>
        <end position="26"/>
    </location>
</feature>
<feature type="domain" description="Rhodopsin" evidence="8">
    <location>
        <begin position="47"/>
        <end position="203"/>
    </location>
</feature>
<dbReference type="Pfam" id="PF20684">
    <property type="entry name" value="Fung_rhodopsin"/>
    <property type="match status" value="1"/>
</dbReference>
<evidence type="ECO:0000256" key="6">
    <source>
        <dbReference type="SAM" id="MobiDB-lite"/>
    </source>
</evidence>
<evidence type="ECO:0000256" key="4">
    <source>
        <dbReference type="ARBA" id="ARBA00023136"/>
    </source>
</evidence>
<keyword evidence="10" id="KW-1185">Reference proteome</keyword>
<evidence type="ECO:0000313" key="10">
    <source>
        <dbReference type="Proteomes" id="UP001446871"/>
    </source>
</evidence>
<evidence type="ECO:0000259" key="8">
    <source>
        <dbReference type="Pfam" id="PF20684"/>
    </source>
</evidence>
<reference evidence="9 10" key="1">
    <citation type="submission" date="2023-01" db="EMBL/GenBank/DDBJ databases">
        <title>Analysis of 21 Apiospora genomes using comparative genomics revels a genus with tremendous synthesis potential of carbohydrate active enzymes and secondary metabolites.</title>
        <authorList>
            <person name="Sorensen T."/>
        </authorList>
    </citation>
    <scope>NUCLEOTIDE SEQUENCE [LARGE SCALE GENOMIC DNA]</scope>
    <source>
        <strain evidence="9 10">CBS 83171</strain>
    </source>
</reference>
<dbReference type="Proteomes" id="UP001446871">
    <property type="component" value="Unassembled WGS sequence"/>
</dbReference>
<proteinExistence type="inferred from homology"/>
<evidence type="ECO:0000256" key="2">
    <source>
        <dbReference type="ARBA" id="ARBA00022692"/>
    </source>
</evidence>
<feature type="transmembrane region" description="Helical" evidence="7">
    <location>
        <begin position="186"/>
        <end position="202"/>
    </location>
</feature>
<evidence type="ECO:0000256" key="5">
    <source>
        <dbReference type="ARBA" id="ARBA00038359"/>
    </source>
</evidence>
<comment type="subcellular location">
    <subcellularLocation>
        <location evidence="1">Membrane</location>
        <topology evidence="1">Multi-pass membrane protein</topology>
    </subcellularLocation>
</comment>
<organism evidence="9 10">
    <name type="scientific">Apiospora saccharicola</name>
    <dbReference type="NCBI Taxonomy" id="335842"/>
    <lineage>
        <taxon>Eukaryota</taxon>
        <taxon>Fungi</taxon>
        <taxon>Dikarya</taxon>
        <taxon>Ascomycota</taxon>
        <taxon>Pezizomycotina</taxon>
        <taxon>Sordariomycetes</taxon>
        <taxon>Xylariomycetidae</taxon>
        <taxon>Amphisphaeriales</taxon>
        <taxon>Apiosporaceae</taxon>
        <taxon>Apiospora</taxon>
    </lineage>
</organism>
<sequence>MGVVKKRPQQYRRRRERSVPRRRRAPRASPGSLYRIQMAPRRMVRILFIWTEKLTFLSLLKRVTRGLAVERAVLPVIELVVTSYLIIVFVVTSYCRPFYKYWQFNPDPGDRCHPDTPGLYIAVLIMNIVTDACIAIIPIPAKKTGISVVLCGGVFTMAASIIRVYYSINMESLSAIAPPLWACDEAMVSCFVVNAPIFVALFRKSFWRSGKLTITDQSNDTPGCGRSTELASRRRHKPCRFRHPHGMDTWLATDNTNVDVERTSSTDAINPIRVYTKTVAK</sequence>
<dbReference type="InterPro" id="IPR052337">
    <property type="entry name" value="SAT4-like"/>
</dbReference>
<feature type="region of interest" description="Disordered" evidence="6">
    <location>
        <begin position="1"/>
        <end position="29"/>
    </location>
</feature>
<comment type="similarity">
    <text evidence="5">Belongs to the SAT4 family.</text>
</comment>
<keyword evidence="4 7" id="KW-0472">Membrane</keyword>
<evidence type="ECO:0000256" key="7">
    <source>
        <dbReference type="SAM" id="Phobius"/>
    </source>
</evidence>
<gene>
    <name evidence="9" type="ORF">PG996_005804</name>
</gene>
<keyword evidence="3 7" id="KW-1133">Transmembrane helix</keyword>
<comment type="caution">
    <text evidence="9">The sequence shown here is derived from an EMBL/GenBank/DDBJ whole genome shotgun (WGS) entry which is preliminary data.</text>
</comment>
<evidence type="ECO:0000313" key="9">
    <source>
        <dbReference type="EMBL" id="KAK8072456.1"/>
    </source>
</evidence>